<feature type="transmembrane region" description="Helical" evidence="8">
    <location>
        <begin position="172"/>
        <end position="193"/>
    </location>
</feature>
<accession>A0ABP9GS27</accession>
<dbReference type="InterPro" id="IPR051311">
    <property type="entry name" value="DedA_domain"/>
</dbReference>
<protein>
    <submittedName>
        <fullName evidence="9">DedA family protein</fullName>
    </submittedName>
</protein>
<organism evidence="9 10">
    <name type="scientific">Yinghuangia aomiensis</name>
    <dbReference type="NCBI Taxonomy" id="676205"/>
    <lineage>
        <taxon>Bacteria</taxon>
        <taxon>Bacillati</taxon>
        <taxon>Actinomycetota</taxon>
        <taxon>Actinomycetes</taxon>
        <taxon>Kitasatosporales</taxon>
        <taxon>Streptomycetaceae</taxon>
        <taxon>Yinghuangia</taxon>
    </lineage>
</organism>
<keyword evidence="6 8" id="KW-0472">Membrane</keyword>
<dbReference type="EMBL" id="BAABHS010000003">
    <property type="protein sequence ID" value="GAA4951614.1"/>
    <property type="molecule type" value="Genomic_DNA"/>
</dbReference>
<dbReference type="Proteomes" id="UP001500466">
    <property type="component" value="Unassembled WGS sequence"/>
</dbReference>
<name>A0ABP9GS27_9ACTN</name>
<evidence type="ECO:0000256" key="1">
    <source>
        <dbReference type="ARBA" id="ARBA00004651"/>
    </source>
</evidence>
<evidence type="ECO:0000256" key="3">
    <source>
        <dbReference type="ARBA" id="ARBA00022475"/>
    </source>
</evidence>
<evidence type="ECO:0000313" key="9">
    <source>
        <dbReference type="EMBL" id="GAA4951614.1"/>
    </source>
</evidence>
<reference evidence="10" key="1">
    <citation type="journal article" date="2019" name="Int. J. Syst. Evol. Microbiol.">
        <title>The Global Catalogue of Microorganisms (GCM) 10K type strain sequencing project: providing services to taxonomists for standard genome sequencing and annotation.</title>
        <authorList>
            <consortium name="The Broad Institute Genomics Platform"/>
            <consortium name="The Broad Institute Genome Sequencing Center for Infectious Disease"/>
            <person name="Wu L."/>
            <person name="Ma J."/>
        </authorList>
    </citation>
    <scope>NUCLEOTIDE SEQUENCE [LARGE SCALE GENOMIC DNA]</scope>
    <source>
        <strain evidence="10">JCM 17986</strain>
    </source>
</reference>
<proteinExistence type="inferred from homology"/>
<dbReference type="PANTHER" id="PTHR42709">
    <property type="entry name" value="ALKALINE PHOSPHATASE LIKE PROTEIN"/>
    <property type="match status" value="1"/>
</dbReference>
<keyword evidence="3" id="KW-1003">Cell membrane</keyword>
<gene>
    <name evidence="9" type="ORF">GCM10023205_10670</name>
</gene>
<evidence type="ECO:0000256" key="2">
    <source>
        <dbReference type="ARBA" id="ARBA00010792"/>
    </source>
</evidence>
<keyword evidence="5 8" id="KW-1133">Transmembrane helix</keyword>
<comment type="caution">
    <text evidence="9">The sequence shown here is derived from an EMBL/GenBank/DDBJ whole genome shotgun (WGS) entry which is preliminary data.</text>
</comment>
<comment type="subcellular location">
    <subcellularLocation>
        <location evidence="1">Cell membrane</location>
        <topology evidence="1">Multi-pass membrane protein</topology>
    </subcellularLocation>
</comment>
<feature type="transmembrane region" description="Helical" evidence="8">
    <location>
        <begin position="12"/>
        <end position="34"/>
    </location>
</feature>
<feature type="transmembrane region" description="Helical" evidence="8">
    <location>
        <begin position="54"/>
        <end position="74"/>
    </location>
</feature>
<sequence>MVHDIIGALPTPVMLVLVGLAVVTESALLIGLVLPGSTMLLALGLATRLGDVPLSAAIPVAVAAAITGGQIAYLRGRRPSARRVVAGKRAGQGGKLRNTIERAEDLVLRHGALALATSQWISGLRTFAPRLAGRARVPYRVFGATQIPIAAVWAAAFVSLGHFAGLAAQRQVGTAATVAGIVLVGIALIVYGVRRHSTGKSTGGRDPAPQEPELAPVEPVPANPTAAPWMCFPW</sequence>
<evidence type="ECO:0000256" key="4">
    <source>
        <dbReference type="ARBA" id="ARBA00022692"/>
    </source>
</evidence>
<evidence type="ECO:0000256" key="6">
    <source>
        <dbReference type="ARBA" id="ARBA00023136"/>
    </source>
</evidence>
<dbReference type="RefSeq" id="WP_345674087.1">
    <property type="nucleotide sequence ID" value="NZ_BAABHS010000003.1"/>
</dbReference>
<dbReference type="PANTHER" id="PTHR42709:SF6">
    <property type="entry name" value="UNDECAPRENYL PHOSPHATE TRANSPORTER A"/>
    <property type="match status" value="1"/>
</dbReference>
<evidence type="ECO:0000313" key="10">
    <source>
        <dbReference type="Proteomes" id="UP001500466"/>
    </source>
</evidence>
<evidence type="ECO:0000256" key="8">
    <source>
        <dbReference type="SAM" id="Phobius"/>
    </source>
</evidence>
<keyword evidence="4 8" id="KW-0812">Transmembrane</keyword>
<feature type="transmembrane region" description="Helical" evidence="8">
    <location>
        <begin position="139"/>
        <end position="160"/>
    </location>
</feature>
<feature type="region of interest" description="Disordered" evidence="7">
    <location>
        <begin position="198"/>
        <end position="219"/>
    </location>
</feature>
<evidence type="ECO:0000256" key="5">
    <source>
        <dbReference type="ARBA" id="ARBA00022989"/>
    </source>
</evidence>
<comment type="similarity">
    <text evidence="2">Belongs to the DedA family.</text>
</comment>
<keyword evidence="10" id="KW-1185">Reference proteome</keyword>
<evidence type="ECO:0000256" key="7">
    <source>
        <dbReference type="SAM" id="MobiDB-lite"/>
    </source>
</evidence>